<dbReference type="InterPro" id="IPR041223">
    <property type="entry name" value="ApeA_NTD"/>
</dbReference>
<keyword evidence="4" id="KW-1185">Reference proteome</keyword>
<organism evidence="3 4">
    <name type="scientific">Novosphingobium jiangmenense</name>
    <dbReference type="NCBI Taxonomy" id="2791981"/>
    <lineage>
        <taxon>Bacteria</taxon>
        <taxon>Pseudomonadati</taxon>
        <taxon>Pseudomonadota</taxon>
        <taxon>Alphaproteobacteria</taxon>
        <taxon>Sphingomonadales</taxon>
        <taxon>Sphingomonadaceae</taxon>
        <taxon>Novosphingobium</taxon>
    </lineage>
</organism>
<evidence type="ECO:0000259" key="1">
    <source>
        <dbReference type="Pfam" id="PF18739"/>
    </source>
</evidence>
<gene>
    <name evidence="3" type="ORF">I2488_07735</name>
</gene>
<protein>
    <recommendedName>
        <fullName evidence="5">ApeA N-terminal domain-containing protein</fullName>
    </recommendedName>
</protein>
<sequence length="472" mass="52914">MSKPKPDLDATFEERGLWWIASAPDDKVAGIIKVSPAEITLELVGILGKLDASFYSASENLTIHGLTIGGQRVSLPDAFRLARNIKAPGITTDRYYASFAAFGIYIADLDSPLFRSSWARLHGLEAWLNHSHFRRGYDHEARRLDLEVHAKSIETIAEFDDLEVRTGTNMYTDQRGRTGFDTTVHSCLGIRSGQARSVRWHLEALGKLQNLASLCFGYPLKMLAVELTGLDAEGDVSDERLEVHAYFSRMDDAETKDLDSSAPVISAPELLEANPSAIQAWFEQYALLEPAMHLFFSIIGTKQLFVNVRFLLAVQALEVFHRRTASGRLCEPSDFESARKALVAAIPDMTPAALREKIKGMLNFANEPSLMQRLRSLMASLELEFNEMPAGVGGKFCRSLVDTRNYYTHFSANLQEKCLDGEGMHWATRRIVMLFTVFVLMRLGLKPVAIRAALTRHQEFNRLWTHEGNPFG</sequence>
<proteinExistence type="predicted"/>
<feature type="domain" description="ApeA N-terminal" evidence="2">
    <location>
        <begin position="14"/>
        <end position="246"/>
    </location>
</feature>
<dbReference type="RefSeq" id="WP_196275226.1">
    <property type="nucleotide sequence ID" value="NZ_JADQDC010000004.1"/>
</dbReference>
<dbReference type="Proteomes" id="UP000600799">
    <property type="component" value="Unassembled WGS sequence"/>
</dbReference>
<accession>A0ABS0HG15</accession>
<dbReference type="InterPro" id="IPR041229">
    <property type="entry name" value="HEPN_Apea"/>
</dbReference>
<dbReference type="Pfam" id="PF18739">
    <property type="entry name" value="HEPN_Apea"/>
    <property type="match status" value="1"/>
</dbReference>
<comment type="caution">
    <text evidence="3">The sequence shown here is derived from an EMBL/GenBank/DDBJ whole genome shotgun (WGS) entry which is preliminary data.</text>
</comment>
<dbReference type="Pfam" id="PF18862">
    <property type="entry name" value="ApeA_NTD1"/>
    <property type="match status" value="1"/>
</dbReference>
<evidence type="ECO:0000313" key="3">
    <source>
        <dbReference type="EMBL" id="MBF9150891.1"/>
    </source>
</evidence>
<feature type="domain" description="Apea-like HEPN" evidence="1">
    <location>
        <begin position="311"/>
        <end position="446"/>
    </location>
</feature>
<evidence type="ECO:0000259" key="2">
    <source>
        <dbReference type="Pfam" id="PF18862"/>
    </source>
</evidence>
<evidence type="ECO:0000313" key="4">
    <source>
        <dbReference type="Proteomes" id="UP000600799"/>
    </source>
</evidence>
<evidence type="ECO:0008006" key="5">
    <source>
        <dbReference type="Google" id="ProtNLM"/>
    </source>
</evidence>
<name>A0ABS0HG15_9SPHN</name>
<dbReference type="EMBL" id="JADQDC010000004">
    <property type="protein sequence ID" value="MBF9150891.1"/>
    <property type="molecule type" value="Genomic_DNA"/>
</dbReference>
<reference evidence="3 4" key="1">
    <citation type="submission" date="2020-11" db="EMBL/GenBank/DDBJ databases">
        <title>The genome sequence of Novosphingobium sp. 1Y9A.</title>
        <authorList>
            <person name="Liu Y."/>
        </authorList>
    </citation>
    <scope>NUCLEOTIDE SEQUENCE [LARGE SCALE GENOMIC DNA]</scope>
    <source>
        <strain evidence="3 4">1Y9A</strain>
    </source>
</reference>